<dbReference type="PANTHER" id="PTHR43649:SF12">
    <property type="entry name" value="DIACETYLCHITOBIOSE BINDING PROTEIN DASA"/>
    <property type="match status" value="1"/>
</dbReference>
<accession>A0AA37BS72</accession>
<dbReference type="InterPro" id="IPR050490">
    <property type="entry name" value="Bact_solute-bd_prot1"/>
</dbReference>
<proteinExistence type="predicted"/>
<dbReference type="InterPro" id="IPR006059">
    <property type="entry name" value="SBP"/>
</dbReference>
<dbReference type="RefSeq" id="WP_188681558.1">
    <property type="nucleotide sequence ID" value="NZ_BMNY01000002.1"/>
</dbReference>
<sequence length="439" mass="48103">MERRNLIAVIAVVVIVIAGVGGYEAYAHSTPAKTTIVFSGWVSSGEEYEFDLQMVNEFNAMHSNVTVKFVPITSNYYGTLETEFSTNSAPAVMYMENDALPEFVKAGYLLDLTPYLSANASYNLSGFAPTILQTFYQNGQLYAAPKDWSPLFVLFNKNIFNAEHVPYPTNYTHWNWTTMMNVLKQLKANMSMLPNGGSGYYPMVVGPQFARILAFMHEAGGQWINQTGTGMASNSQPLLTAIEFWYNLYSSGLAGLNSNLSAGWNGGDFATGKVGMVVTGTWTVPVLLANGSYFQNDTSAIGYAFMPYDVQNATMMFNVGLAVNAGLTGAQKWAAVQFVEFFTGPSGEQQWVSKGLALPSRTAILESSWYRTNFPIQSFAGEQFPFAYGWNYNTTNFTAVEAQCHNAIADLFAGKLTPQQAYDQIVNVTNSGLKGSSTV</sequence>
<keyword evidence="2" id="KW-1185">Reference proteome</keyword>
<dbReference type="Gene3D" id="3.40.190.10">
    <property type="entry name" value="Periplasmic binding protein-like II"/>
    <property type="match status" value="1"/>
</dbReference>
<dbReference type="PANTHER" id="PTHR43649">
    <property type="entry name" value="ARABINOSE-BINDING PROTEIN-RELATED"/>
    <property type="match status" value="1"/>
</dbReference>
<organism evidence="1 2">
    <name type="scientific">Thermogymnomonas acidicola</name>
    <dbReference type="NCBI Taxonomy" id="399579"/>
    <lineage>
        <taxon>Archaea</taxon>
        <taxon>Methanobacteriati</taxon>
        <taxon>Thermoplasmatota</taxon>
        <taxon>Thermoplasmata</taxon>
        <taxon>Thermoplasmatales</taxon>
        <taxon>Thermogymnomonas</taxon>
    </lineage>
</organism>
<comment type="caution">
    <text evidence="1">The sequence shown here is derived from an EMBL/GenBank/DDBJ whole genome shotgun (WGS) entry which is preliminary data.</text>
</comment>
<reference evidence="1" key="1">
    <citation type="journal article" date="2014" name="Int. J. Syst. Evol. Microbiol.">
        <title>Complete genome sequence of Corynebacterium casei LMG S-19264T (=DSM 44701T), isolated from a smear-ripened cheese.</title>
        <authorList>
            <consortium name="US DOE Joint Genome Institute (JGI-PGF)"/>
            <person name="Walter F."/>
            <person name="Albersmeier A."/>
            <person name="Kalinowski J."/>
            <person name="Ruckert C."/>
        </authorList>
    </citation>
    <scope>NUCLEOTIDE SEQUENCE</scope>
    <source>
        <strain evidence="1">JCM 13583</strain>
    </source>
</reference>
<dbReference type="Pfam" id="PF13416">
    <property type="entry name" value="SBP_bac_8"/>
    <property type="match status" value="1"/>
</dbReference>
<reference evidence="1" key="2">
    <citation type="submission" date="2022-09" db="EMBL/GenBank/DDBJ databases">
        <authorList>
            <person name="Sun Q."/>
            <person name="Ohkuma M."/>
        </authorList>
    </citation>
    <scope>NUCLEOTIDE SEQUENCE</scope>
    <source>
        <strain evidence="1">JCM 13583</strain>
    </source>
</reference>
<evidence type="ECO:0000313" key="1">
    <source>
        <dbReference type="EMBL" id="GGM77352.1"/>
    </source>
</evidence>
<protein>
    <submittedName>
        <fullName evidence="1">Uncharacterized protein</fullName>
    </submittedName>
</protein>
<dbReference type="AlphaFoldDB" id="A0AA37BS72"/>
<dbReference type="Proteomes" id="UP000632195">
    <property type="component" value="Unassembled WGS sequence"/>
</dbReference>
<gene>
    <name evidence="1" type="ORF">GCM10007108_14420</name>
</gene>
<evidence type="ECO:0000313" key="2">
    <source>
        <dbReference type="Proteomes" id="UP000632195"/>
    </source>
</evidence>
<dbReference type="EMBL" id="BMNY01000002">
    <property type="protein sequence ID" value="GGM77352.1"/>
    <property type="molecule type" value="Genomic_DNA"/>
</dbReference>
<name>A0AA37BS72_9ARCH</name>
<dbReference type="SUPFAM" id="SSF53850">
    <property type="entry name" value="Periplasmic binding protein-like II"/>
    <property type="match status" value="1"/>
</dbReference>